<keyword evidence="1" id="KW-0472">Membrane</keyword>
<feature type="transmembrane region" description="Helical" evidence="1">
    <location>
        <begin position="20"/>
        <end position="40"/>
    </location>
</feature>
<feature type="non-terminal residue" evidence="2">
    <location>
        <position position="421"/>
    </location>
</feature>
<protein>
    <recommendedName>
        <fullName evidence="4">Ancient ubiquitous protein 1</fullName>
    </recommendedName>
</protein>
<comment type="caution">
    <text evidence="2">The sequence shown here is derived from an EMBL/GenBank/DDBJ whole genome shotgun (WGS) entry which is preliminary data.</text>
</comment>
<dbReference type="EMBL" id="CAXKWB010032897">
    <property type="protein sequence ID" value="CAL4142065.1"/>
    <property type="molecule type" value="Genomic_DNA"/>
</dbReference>
<proteinExistence type="predicted"/>
<accession>A0AAV2RV98</accession>
<name>A0AAV2RV98_MEGNR</name>
<evidence type="ECO:0000313" key="3">
    <source>
        <dbReference type="Proteomes" id="UP001497623"/>
    </source>
</evidence>
<organism evidence="2 3">
    <name type="scientific">Meganyctiphanes norvegica</name>
    <name type="common">Northern krill</name>
    <name type="synonym">Thysanopoda norvegica</name>
    <dbReference type="NCBI Taxonomy" id="48144"/>
    <lineage>
        <taxon>Eukaryota</taxon>
        <taxon>Metazoa</taxon>
        <taxon>Ecdysozoa</taxon>
        <taxon>Arthropoda</taxon>
        <taxon>Crustacea</taxon>
        <taxon>Multicrustacea</taxon>
        <taxon>Malacostraca</taxon>
        <taxon>Eumalacostraca</taxon>
        <taxon>Eucarida</taxon>
        <taxon>Euphausiacea</taxon>
        <taxon>Euphausiidae</taxon>
        <taxon>Meganyctiphanes</taxon>
    </lineage>
</organism>
<dbReference type="AlphaFoldDB" id="A0AAV2RV98"/>
<reference evidence="2 3" key="1">
    <citation type="submission" date="2024-05" db="EMBL/GenBank/DDBJ databases">
        <authorList>
            <person name="Wallberg A."/>
        </authorList>
    </citation>
    <scope>NUCLEOTIDE SEQUENCE [LARGE SCALE GENOMIC DNA]</scope>
</reference>
<keyword evidence="1" id="KW-1133">Transmembrane helix</keyword>
<dbReference type="Proteomes" id="UP001497623">
    <property type="component" value="Unassembled WGS sequence"/>
</dbReference>
<evidence type="ECO:0000256" key="1">
    <source>
        <dbReference type="SAM" id="Phobius"/>
    </source>
</evidence>
<evidence type="ECO:0008006" key="4">
    <source>
        <dbReference type="Google" id="ProtNLM"/>
    </source>
</evidence>
<sequence>MSVSIESIFNKNRFPQGPGIVLVLAYIPIGVVIFILRLFISLQLFLASAILPYDTYARSLVIRSLYSTLGLVVREEGEDKKDIGCRIITTNHITPFDHLAVSLVIPCVTPKYCSVHPLLTQVLCHRTDMITTRMKIFLNVKICDICQFIASPALPNLIIRTMGMASLDKNIMVYGSWAFDLDSSAVLAVGVKVWRFPVPPIAPSVLGASWAADLCFTLFCPLTIFTVKYLLRMCARTTHSPKQFDVKLLSPLVSSIDLWINTYIVSFIKKNPGSIALVLCYNIVKELRNNIQRLLNQQQYLPGKYVKINLIHIPNRDTSISIKCDCINPFSPRFSCVIVPCGGCLGTVSPRPRDSSILYPPNLVLGLTSRETADPTKKSHDTNFYIAAPIGMPITKKLPIPITNPILIFSKNRYRLPIFQY</sequence>
<keyword evidence="1" id="KW-0812">Transmembrane</keyword>
<gene>
    <name evidence="2" type="ORF">MNOR_LOCUS28988</name>
</gene>
<keyword evidence="3" id="KW-1185">Reference proteome</keyword>
<evidence type="ECO:0000313" key="2">
    <source>
        <dbReference type="EMBL" id="CAL4142065.1"/>
    </source>
</evidence>